<comment type="caution">
    <text evidence="7">The sequence shown here is derived from an EMBL/GenBank/DDBJ whole genome shotgun (WGS) entry which is preliminary data.</text>
</comment>
<keyword evidence="8" id="KW-1185">Reference proteome</keyword>
<dbReference type="GO" id="GO:0140359">
    <property type="term" value="F:ABC-type transporter activity"/>
    <property type="evidence" value="ECO:0007669"/>
    <property type="project" value="InterPro"/>
</dbReference>
<sequence length="239" mass="26053">MVASITRIKALVKKESKDLVRNPYVLLPCLLPVALVLMLSNSLGNVQGDVPNFELLKMGIDFNLIFISVFAISMLIAEEKEKNTLRTLMLSAVSPLEFLAGKAVVIAVLTTIANIIMYLFVGMDIQFLPHFFVWSSLVTVVMILLGSIIGLLAQNQVATSVLGTPVIVAFLIVPMLAVDSDLAGRFALLLPNHNLELIIVQLQSGGGYANLGSNIFTILAWIIVSSLAFCYVYNTKRLD</sequence>
<dbReference type="InterPro" id="IPR013525">
    <property type="entry name" value="ABC2_TM"/>
</dbReference>
<feature type="domain" description="ABC-2 type transporter transmembrane" evidence="6">
    <location>
        <begin position="7"/>
        <end position="172"/>
    </location>
</feature>
<reference evidence="7 8" key="1">
    <citation type="submission" date="2009-02" db="EMBL/GenBank/DDBJ databases">
        <title>Sequencing of the draft genome and assembly of Dethiobacter alkaliphilus AHT 1.</title>
        <authorList>
            <consortium name="US DOE Joint Genome Institute (JGI-PGF)"/>
            <person name="Lucas S."/>
            <person name="Copeland A."/>
            <person name="Lapidus A."/>
            <person name="Glavina del Rio T."/>
            <person name="Dalin E."/>
            <person name="Tice H."/>
            <person name="Bruce D."/>
            <person name="Goodwin L."/>
            <person name="Pitluck S."/>
            <person name="Larimer F."/>
            <person name="Land M.L."/>
            <person name="Hauser L."/>
            <person name="Muyzer G."/>
        </authorList>
    </citation>
    <scope>NUCLEOTIDE SEQUENCE [LARGE SCALE GENOMIC DNA]</scope>
    <source>
        <strain evidence="7 8">AHT 1</strain>
    </source>
</reference>
<protein>
    <submittedName>
        <fullName evidence="7">ABC-2 type transporter</fullName>
    </submittedName>
</protein>
<organism evidence="7 8">
    <name type="scientific">Dethiobacter alkaliphilus AHT 1</name>
    <dbReference type="NCBI Taxonomy" id="555088"/>
    <lineage>
        <taxon>Bacteria</taxon>
        <taxon>Bacillati</taxon>
        <taxon>Bacillota</taxon>
        <taxon>Dethiobacteria</taxon>
        <taxon>Dethiobacterales</taxon>
        <taxon>Dethiobacteraceae</taxon>
        <taxon>Dethiobacter</taxon>
    </lineage>
</organism>
<name>C0GCB4_DETAL</name>
<dbReference type="EMBL" id="ACJM01000001">
    <property type="protein sequence ID" value="EEG78849.1"/>
    <property type="molecule type" value="Genomic_DNA"/>
</dbReference>
<feature type="transmembrane region" description="Helical" evidence="5">
    <location>
        <begin position="21"/>
        <end position="40"/>
    </location>
</feature>
<dbReference type="eggNOG" id="COG0842">
    <property type="taxonomic scope" value="Bacteria"/>
</dbReference>
<evidence type="ECO:0000256" key="4">
    <source>
        <dbReference type="ARBA" id="ARBA00023136"/>
    </source>
</evidence>
<keyword evidence="3 5" id="KW-1133">Transmembrane helix</keyword>
<dbReference type="Proteomes" id="UP000006443">
    <property type="component" value="Unassembled WGS sequence"/>
</dbReference>
<feature type="transmembrane region" description="Helical" evidence="5">
    <location>
        <begin position="60"/>
        <end position="77"/>
    </location>
</feature>
<accession>C0GCB4</accession>
<evidence type="ECO:0000313" key="8">
    <source>
        <dbReference type="Proteomes" id="UP000006443"/>
    </source>
</evidence>
<dbReference type="GO" id="GO:0016020">
    <property type="term" value="C:membrane"/>
    <property type="evidence" value="ECO:0007669"/>
    <property type="project" value="UniProtKB-SubCell"/>
</dbReference>
<evidence type="ECO:0000256" key="1">
    <source>
        <dbReference type="ARBA" id="ARBA00004141"/>
    </source>
</evidence>
<feature type="transmembrane region" description="Helical" evidence="5">
    <location>
        <begin position="98"/>
        <end position="120"/>
    </location>
</feature>
<gene>
    <name evidence="7" type="ORF">DealDRAFT_0123</name>
</gene>
<feature type="transmembrane region" description="Helical" evidence="5">
    <location>
        <begin position="160"/>
        <end position="178"/>
    </location>
</feature>
<evidence type="ECO:0000256" key="2">
    <source>
        <dbReference type="ARBA" id="ARBA00022692"/>
    </source>
</evidence>
<dbReference type="OrthoDB" id="3182222at2"/>
<dbReference type="STRING" id="555088.DealDRAFT_0123"/>
<evidence type="ECO:0000259" key="6">
    <source>
        <dbReference type="Pfam" id="PF01061"/>
    </source>
</evidence>
<feature type="transmembrane region" description="Helical" evidence="5">
    <location>
        <begin position="215"/>
        <end position="233"/>
    </location>
</feature>
<evidence type="ECO:0000313" key="7">
    <source>
        <dbReference type="EMBL" id="EEG78849.1"/>
    </source>
</evidence>
<dbReference type="RefSeq" id="WP_008513865.1">
    <property type="nucleotide sequence ID" value="NZ_ACJM01000001.1"/>
</dbReference>
<evidence type="ECO:0000256" key="3">
    <source>
        <dbReference type="ARBA" id="ARBA00022989"/>
    </source>
</evidence>
<dbReference type="Pfam" id="PF01061">
    <property type="entry name" value="ABC2_membrane"/>
    <property type="match status" value="1"/>
</dbReference>
<comment type="subcellular location">
    <subcellularLocation>
        <location evidence="1">Membrane</location>
        <topology evidence="1">Multi-pass membrane protein</topology>
    </subcellularLocation>
</comment>
<dbReference type="AlphaFoldDB" id="C0GCB4"/>
<keyword evidence="2 5" id="KW-0812">Transmembrane</keyword>
<keyword evidence="4 5" id="KW-0472">Membrane</keyword>
<proteinExistence type="predicted"/>
<evidence type="ECO:0000256" key="5">
    <source>
        <dbReference type="SAM" id="Phobius"/>
    </source>
</evidence>
<feature type="transmembrane region" description="Helical" evidence="5">
    <location>
        <begin position="132"/>
        <end position="153"/>
    </location>
</feature>